<dbReference type="PROSITE" id="PS51915">
    <property type="entry name" value="ZAD"/>
    <property type="match status" value="1"/>
</dbReference>
<feature type="binding site" evidence="1">
    <location>
        <position position="58"/>
    </location>
    <ligand>
        <name>Zn(2+)</name>
        <dbReference type="ChEBI" id="CHEBI:29105"/>
    </ligand>
</feature>
<feature type="compositionally biased region" description="Basic residues" evidence="2">
    <location>
        <begin position="543"/>
        <end position="552"/>
    </location>
</feature>
<reference evidence="4" key="1">
    <citation type="submission" date="2022-12" db="EMBL/GenBank/DDBJ databases">
        <title>Chromosome-level genome assembly of the bean flower thrips Megalurothrips usitatus.</title>
        <authorList>
            <person name="Ma L."/>
            <person name="Liu Q."/>
            <person name="Li H."/>
            <person name="Cai W."/>
        </authorList>
    </citation>
    <scope>NUCLEOTIDE SEQUENCE</scope>
    <source>
        <strain evidence="4">Cailab_2022a</strain>
    </source>
</reference>
<feature type="binding site" evidence="1">
    <location>
        <position position="61"/>
    </location>
    <ligand>
        <name>Zn(2+)</name>
        <dbReference type="ChEBI" id="CHEBI:29105"/>
    </ligand>
</feature>
<sequence length="552" mass="61473">MGDSLMDFSERCRLCIEPKRLSIGIFSEEGRRIKLKSKINKNLPLKVSQSDGLPSQICYQCLFRLETWVSFKQLCVERDQVMKTWSQSYMDETSCEVENFNGHQKSCKVNKTKGSDAPRERSHSNSLGLVGRQDDLVSGNQMDDAKSDTSVWEVVKMDDADNMDCETHDRDISKSRVGTISTSDYAMEGKHDWSRRKSRKPSKVPSSSSDASMGNDADTSCTDVGAHPVDSLSSSLTSPPSPYKPSPNGKDSSPNLSPLPVKRKRGRPSKAFLQRERELKKQKNHDKLPTDGNEALSHDETVSNQSVQIEPGRDEVPNENAREDFDVIHDVRPNILTPEFTPVERDDGSGVTEVVLDDPEVGSMKFTLSIVQVDSPTSSPNPADSYNYYNYASSSGNLSTDSLHREDFEGFESPHSSSSLRPALKDDHHSSSDEMPRSRSQVDVRLIVPEDVLPSSTSRTRSNSASGGFRMNCSISNGKNVDDQQESFSNNVSFNSCPGKNQQISKSFENLNIVDKSSRLYRNVLDERNAYSDGELSESPNKQTRRKSSPPL</sequence>
<feature type="compositionally biased region" description="Basic and acidic residues" evidence="2">
    <location>
        <begin position="423"/>
        <end position="442"/>
    </location>
</feature>
<dbReference type="SMART" id="SM00868">
    <property type="entry name" value="zf-AD"/>
    <property type="match status" value="1"/>
</dbReference>
<evidence type="ECO:0000259" key="3">
    <source>
        <dbReference type="PROSITE" id="PS51915"/>
    </source>
</evidence>
<feature type="region of interest" description="Disordered" evidence="2">
    <location>
        <begin position="529"/>
        <end position="552"/>
    </location>
</feature>
<feature type="domain" description="ZAD" evidence="3">
    <location>
        <begin position="10"/>
        <end position="85"/>
    </location>
</feature>
<keyword evidence="1" id="KW-0479">Metal-binding</keyword>
<gene>
    <name evidence="4" type="ORF">ONE63_001701</name>
</gene>
<evidence type="ECO:0000256" key="2">
    <source>
        <dbReference type="SAM" id="MobiDB-lite"/>
    </source>
</evidence>
<dbReference type="PANTHER" id="PTHR39942">
    <property type="entry name" value="BCDNA.LD26519-RELATED"/>
    <property type="match status" value="1"/>
</dbReference>
<comment type="caution">
    <text evidence="4">The sequence shown here is derived from an EMBL/GenBank/DDBJ whole genome shotgun (WGS) entry which is preliminary data.</text>
</comment>
<dbReference type="PANTHER" id="PTHR39942:SF1">
    <property type="entry name" value="BCDNA.LD26519-RELATED"/>
    <property type="match status" value="1"/>
</dbReference>
<feature type="compositionally biased region" description="Basic residues" evidence="2">
    <location>
        <begin position="193"/>
        <end position="202"/>
    </location>
</feature>
<organism evidence="4 5">
    <name type="scientific">Megalurothrips usitatus</name>
    <name type="common">bean blossom thrips</name>
    <dbReference type="NCBI Taxonomy" id="439358"/>
    <lineage>
        <taxon>Eukaryota</taxon>
        <taxon>Metazoa</taxon>
        <taxon>Ecdysozoa</taxon>
        <taxon>Arthropoda</taxon>
        <taxon>Hexapoda</taxon>
        <taxon>Insecta</taxon>
        <taxon>Pterygota</taxon>
        <taxon>Neoptera</taxon>
        <taxon>Paraneoptera</taxon>
        <taxon>Thysanoptera</taxon>
        <taxon>Terebrantia</taxon>
        <taxon>Thripoidea</taxon>
        <taxon>Thripidae</taxon>
        <taxon>Megalurothrips</taxon>
    </lineage>
</organism>
<dbReference type="Proteomes" id="UP001075354">
    <property type="component" value="Chromosome 11"/>
</dbReference>
<feature type="binding site" evidence="1">
    <location>
        <position position="15"/>
    </location>
    <ligand>
        <name>Zn(2+)</name>
        <dbReference type="ChEBI" id="CHEBI:29105"/>
    </ligand>
</feature>
<feature type="region of interest" description="Disordered" evidence="2">
    <location>
        <begin position="373"/>
        <end position="445"/>
    </location>
</feature>
<dbReference type="Pfam" id="PF07776">
    <property type="entry name" value="zf-AD"/>
    <property type="match status" value="1"/>
</dbReference>
<feature type="region of interest" description="Disordered" evidence="2">
    <location>
        <begin position="181"/>
        <end position="319"/>
    </location>
</feature>
<keyword evidence="1" id="KW-0862">Zinc</keyword>
<protein>
    <recommendedName>
        <fullName evidence="3">ZAD domain-containing protein</fullName>
    </recommendedName>
</protein>
<dbReference type="AlphaFoldDB" id="A0AAV7XDI0"/>
<keyword evidence="1" id="KW-0863">Zinc-finger</keyword>
<feature type="compositionally biased region" description="Basic and acidic residues" evidence="2">
    <location>
        <begin position="113"/>
        <end position="123"/>
    </location>
</feature>
<dbReference type="Gene3D" id="3.40.1800.20">
    <property type="match status" value="1"/>
</dbReference>
<feature type="region of interest" description="Disordered" evidence="2">
    <location>
        <begin position="108"/>
        <end position="150"/>
    </location>
</feature>
<feature type="compositionally biased region" description="Basic and acidic residues" evidence="2">
    <location>
        <begin position="273"/>
        <end position="289"/>
    </location>
</feature>
<feature type="compositionally biased region" description="Low complexity" evidence="2">
    <location>
        <begin position="455"/>
        <end position="466"/>
    </location>
</feature>
<evidence type="ECO:0000313" key="5">
    <source>
        <dbReference type="Proteomes" id="UP001075354"/>
    </source>
</evidence>
<keyword evidence="5" id="KW-1185">Reference proteome</keyword>
<dbReference type="GO" id="GO:0008270">
    <property type="term" value="F:zinc ion binding"/>
    <property type="evidence" value="ECO:0007669"/>
    <property type="project" value="UniProtKB-UniRule"/>
</dbReference>
<proteinExistence type="predicted"/>
<dbReference type="GO" id="GO:0005634">
    <property type="term" value="C:nucleus"/>
    <property type="evidence" value="ECO:0007669"/>
    <property type="project" value="InterPro"/>
</dbReference>
<dbReference type="EMBL" id="JAPTSV010000011">
    <property type="protein sequence ID" value="KAJ1522511.1"/>
    <property type="molecule type" value="Genomic_DNA"/>
</dbReference>
<evidence type="ECO:0000313" key="4">
    <source>
        <dbReference type="EMBL" id="KAJ1522511.1"/>
    </source>
</evidence>
<feature type="binding site" evidence="1">
    <location>
        <position position="12"/>
    </location>
    <ligand>
        <name>Zn(2+)</name>
        <dbReference type="ChEBI" id="CHEBI:29105"/>
    </ligand>
</feature>
<name>A0AAV7XDI0_9NEOP</name>
<accession>A0AAV7XDI0</accession>
<evidence type="ECO:0000256" key="1">
    <source>
        <dbReference type="PROSITE-ProRule" id="PRU01263"/>
    </source>
</evidence>
<feature type="compositionally biased region" description="Low complexity" evidence="2">
    <location>
        <begin position="378"/>
        <end position="399"/>
    </location>
</feature>
<dbReference type="SUPFAM" id="SSF57716">
    <property type="entry name" value="Glucocorticoid receptor-like (DNA-binding domain)"/>
    <property type="match status" value="1"/>
</dbReference>
<feature type="region of interest" description="Disordered" evidence="2">
    <location>
        <begin position="450"/>
        <end position="469"/>
    </location>
</feature>
<dbReference type="InterPro" id="IPR012934">
    <property type="entry name" value="Znf_AD"/>
</dbReference>